<dbReference type="PANTHER" id="PTHR33138">
    <property type="entry name" value="OS01G0690200 PROTEIN"/>
    <property type="match status" value="1"/>
</dbReference>
<feature type="compositionally biased region" description="Pro residues" evidence="10">
    <location>
        <begin position="234"/>
        <end position="274"/>
    </location>
</feature>
<dbReference type="EMBL" id="KK198758">
    <property type="protein sequence ID" value="KCW68441.1"/>
    <property type="molecule type" value="Genomic_DNA"/>
</dbReference>
<dbReference type="AlphaFoldDB" id="A0A059BR95"/>
<proteinExistence type="predicted"/>
<reference evidence="13" key="1">
    <citation type="submission" date="2013-07" db="EMBL/GenBank/DDBJ databases">
        <title>The genome of Eucalyptus grandis.</title>
        <authorList>
            <person name="Schmutz J."/>
            <person name="Hayes R."/>
            <person name="Myburg A."/>
            <person name="Tuskan G."/>
            <person name="Grattapaglia D."/>
            <person name="Rokhsar D.S."/>
        </authorList>
    </citation>
    <scope>NUCLEOTIDE SEQUENCE</scope>
    <source>
        <tissue evidence="13">Leaf extractions</tissue>
    </source>
</reference>
<evidence type="ECO:0000256" key="4">
    <source>
        <dbReference type="ARBA" id="ARBA00022729"/>
    </source>
</evidence>
<evidence type="ECO:0000256" key="7">
    <source>
        <dbReference type="ARBA" id="ARBA00023180"/>
    </source>
</evidence>
<keyword evidence="5" id="KW-1133">Transmembrane helix</keyword>
<keyword evidence="3" id="KW-0812">Transmembrane</keyword>
<organism evidence="13">
    <name type="scientific">Eucalyptus grandis</name>
    <name type="common">Flooded gum</name>
    <dbReference type="NCBI Taxonomy" id="71139"/>
    <lineage>
        <taxon>Eukaryota</taxon>
        <taxon>Viridiplantae</taxon>
        <taxon>Streptophyta</taxon>
        <taxon>Embryophyta</taxon>
        <taxon>Tracheophyta</taxon>
        <taxon>Spermatophyta</taxon>
        <taxon>Magnoliopsida</taxon>
        <taxon>eudicotyledons</taxon>
        <taxon>Gunneridae</taxon>
        <taxon>Pentapetalae</taxon>
        <taxon>rosids</taxon>
        <taxon>malvids</taxon>
        <taxon>Myrtales</taxon>
        <taxon>Myrtaceae</taxon>
        <taxon>Myrtoideae</taxon>
        <taxon>Eucalypteae</taxon>
        <taxon>Eucalyptus</taxon>
    </lineage>
</organism>
<dbReference type="GO" id="GO:0004674">
    <property type="term" value="F:protein serine/threonine kinase activity"/>
    <property type="evidence" value="ECO:0007669"/>
    <property type="project" value="UniProtKB-KW"/>
</dbReference>
<evidence type="ECO:0000256" key="1">
    <source>
        <dbReference type="ARBA" id="ARBA00004167"/>
    </source>
</evidence>
<evidence type="ECO:0000259" key="11">
    <source>
        <dbReference type="Pfam" id="PF13947"/>
    </source>
</evidence>
<comment type="catalytic activity">
    <reaction evidence="8">
        <text>L-threonyl-[protein] + ATP = O-phospho-L-threonyl-[protein] + ADP + H(+)</text>
        <dbReference type="Rhea" id="RHEA:46608"/>
        <dbReference type="Rhea" id="RHEA-COMP:11060"/>
        <dbReference type="Rhea" id="RHEA-COMP:11605"/>
        <dbReference type="ChEBI" id="CHEBI:15378"/>
        <dbReference type="ChEBI" id="CHEBI:30013"/>
        <dbReference type="ChEBI" id="CHEBI:30616"/>
        <dbReference type="ChEBI" id="CHEBI:61977"/>
        <dbReference type="ChEBI" id="CHEBI:456216"/>
        <dbReference type="EC" id="2.7.11.1"/>
    </reaction>
</comment>
<evidence type="ECO:0000256" key="6">
    <source>
        <dbReference type="ARBA" id="ARBA00023136"/>
    </source>
</evidence>
<feature type="compositionally biased region" description="Low complexity" evidence="10">
    <location>
        <begin position="224"/>
        <end position="233"/>
    </location>
</feature>
<comment type="subcellular location">
    <subcellularLocation>
        <location evidence="1">Membrane</location>
        <topology evidence="1">Single-pass membrane protein</topology>
    </subcellularLocation>
</comment>
<dbReference type="GO" id="GO:0016020">
    <property type="term" value="C:membrane"/>
    <property type="evidence" value="ECO:0007669"/>
    <property type="project" value="UniProtKB-SubCell"/>
</dbReference>
<dbReference type="EC" id="2.7.11.1" evidence="2"/>
<dbReference type="GO" id="GO:0030247">
    <property type="term" value="F:polysaccharide binding"/>
    <property type="evidence" value="ECO:0007669"/>
    <property type="project" value="InterPro"/>
</dbReference>
<dbReference type="InterPro" id="IPR032872">
    <property type="entry name" value="WAK_assoc_C"/>
</dbReference>
<feature type="region of interest" description="Disordered" evidence="10">
    <location>
        <begin position="224"/>
        <end position="285"/>
    </location>
</feature>
<feature type="domain" description="Wall-associated receptor kinase galacturonan-binding" evidence="11">
    <location>
        <begin position="14"/>
        <end position="78"/>
    </location>
</feature>
<dbReference type="STRING" id="71139.A0A059BR95"/>
<dbReference type="Pfam" id="PF13947">
    <property type="entry name" value="GUB_WAK_bind"/>
    <property type="match status" value="1"/>
</dbReference>
<accession>A0A059BR95</accession>
<dbReference type="Pfam" id="PF14380">
    <property type="entry name" value="WAK_assoc"/>
    <property type="match status" value="1"/>
</dbReference>
<evidence type="ECO:0000256" key="5">
    <source>
        <dbReference type="ARBA" id="ARBA00022989"/>
    </source>
</evidence>
<feature type="domain" description="Wall-associated receptor kinase C-terminal" evidence="12">
    <location>
        <begin position="147"/>
        <end position="217"/>
    </location>
</feature>
<dbReference type="OMA" id="CHINGIT"/>
<comment type="catalytic activity">
    <reaction evidence="9">
        <text>L-seryl-[protein] + ATP = O-phospho-L-seryl-[protein] + ADP + H(+)</text>
        <dbReference type="Rhea" id="RHEA:17989"/>
        <dbReference type="Rhea" id="RHEA-COMP:9863"/>
        <dbReference type="Rhea" id="RHEA-COMP:11604"/>
        <dbReference type="ChEBI" id="CHEBI:15378"/>
        <dbReference type="ChEBI" id="CHEBI:29999"/>
        <dbReference type="ChEBI" id="CHEBI:30616"/>
        <dbReference type="ChEBI" id="CHEBI:83421"/>
        <dbReference type="ChEBI" id="CHEBI:456216"/>
        <dbReference type="EC" id="2.7.11.1"/>
    </reaction>
</comment>
<name>A0A059BR95_EUCGR</name>
<evidence type="ECO:0000256" key="3">
    <source>
        <dbReference type="ARBA" id="ARBA00022692"/>
    </source>
</evidence>
<dbReference type="PANTHER" id="PTHR33138:SF11">
    <property type="entry name" value="KINASE-LIKE PROTEIN"/>
    <property type="match status" value="1"/>
</dbReference>
<keyword evidence="4" id="KW-0732">Signal</keyword>
<evidence type="ECO:0000256" key="2">
    <source>
        <dbReference type="ARBA" id="ARBA00012513"/>
    </source>
</evidence>
<evidence type="ECO:0000256" key="10">
    <source>
        <dbReference type="SAM" id="MobiDB-lite"/>
    </source>
</evidence>
<dbReference type="Gramene" id="KCW68441">
    <property type="protein sequence ID" value="KCW68441"/>
    <property type="gene ID" value="EUGRSUZ_F02098"/>
</dbReference>
<dbReference type="FunCoup" id="A0A059BR95">
    <property type="interactions" value="305"/>
</dbReference>
<dbReference type="InParanoid" id="A0A059BR95"/>
<protein>
    <recommendedName>
        <fullName evidence="2">non-specific serine/threonine protein kinase</fullName>
        <ecNumber evidence="2">2.7.11.1</ecNumber>
    </recommendedName>
</protein>
<evidence type="ECO:0000256" key="9">
    <source>
        <dbReference type="ARBA" id="ARBA00048679"/>
    </source>
</evidence>
<evidence type="ECO:0000259" key="12">
    <source>
        <dbReference type="Pfam" id="PF14380"/>
    </source>
</evidence>
<dbReference type="InterPro" id="IPR025287">
    <property type="entry name" value="WAK_GUB"/>
</dbReference>
<keyword evidence="6" id="KW-0472">Membrane</keyword>
<sequence length="285" mass="29883">MTQSQGNDDLYSKCSYLFNCGNIQDVGFPFWGGNRPNSCGHPALQLACEDDAASITISNVKYKVLDIDHNSEVLNIAREDFSTGICSPDFTNTTFDPALFSMVNGYSNFTIIYGCPGVPSARNSFSCTISGRGTIYGYGAPGALGPGSCSESVVIPISRNLLSQLAYGMVSLEVTGKQGFEVRLEVDSATCKRCAHSKGVCGYYISKNTTACYCADGSSASAICSPSAADGPQGQPPQGQPPQGQPPEGQPPQGQPPQGQPPQGQPPKGQPPQGQPGSKEKNPPV</sequence>
<evidence type="ECO:0000256" key="8">
    <source>
        <dbReference type="ARBA" id="ARBA00047899"/>
    </source>
</evidence>
<dbReference type="eggNOG" id="KOG1187">
    <property type="taxonomic scope" value="Eukaryota"/>
</dbReference>
<evidence type="ECO:0000313" key="13">
    <source>
        <dbReference type="EMBL" id="KCW68441.1"/>
    </source>
</evidence>
<keyword evidence="7" id="KW-0325">Glycoprotein</keyword>
<gene>
    <name evidence="13" type="ORF">EUGRSUZ_F02098</name>
</gene>